<comment type="similarity">
    <text evidence="1">Belongs to the histone deacetylase family.</text>
</comment>
<organism evidence="4 5">
    <name type="scientific">Lyngbya confervoides BDU141951</name>
    <dbReference type="NCBI Taxonomy" id="1574623"/>
    <lineage>
        <taxon>Bacteria</taxon>
        <taxon>Bacillati</taxon>
        <taxon>Cyanobacteriota</taxon>
        <taxon>Cyanophyceae</taxon>
        <taxon>Oscillatoriophycideae</taxon>
        <taxon>Oscillatoriales</taxon>
        <taxon>Microcoleaceae</taxon>
        <taxon>Lyngbya</taxon>
    </lineage>
</organism>
<dbReference type="EMBL" id="JTHE03000088">
    <property type="protein sequence ID" value="MCM1984171.1"/>
    <property type="molecule type" value="Genomic_DNA"/>
</dbReference>
<accession>A0ABD4T5W2</accession>
<dbReference type="PANTHER" id="PTHR10625:SF19">
    <property type="entry name" value="HISTONE DEACETYLASE 12"/>
    <property type="match status" value="1"/>
</dbReference>
<dbReference type="SUPFAM" id="SSF52768">
    <property type="entry name" value="Arginase/deacetylase"/>
    <property type="match status" value="1"/>
</dbReference>
<sequence>MAPLPLVYHPDYGVPLPEGHRFPMAKFQRLYETLSLQLPGQFRAFTPHLPLQTSLELVHDPNFIQDYCLGTLGAQEQRRIGLPWSEALVKRTLTAVGGTLLTARLALTHGIALNTAGGTHHAYPTFGSGFCIFNDFAIAARVLLEEGKIQRVLILDLDVHQGDGTAYIFAQDPRVFTVSIHCEKNFPHRKQPSDLDLALPEGTSDQRYLKTLRANLPTILTLSQPDLMLYNAGADPHRDDRLGKLALTDTGLLQRDCLVLDTCRQAKLPVACVIGGGYDRDLQRLVNRHALLFWAAHHVFQTP</sequence>
<comment type="caution">
    <text evidence="4">The sequence shown here is derived from an EMBL/GenBank/DDBJ whole genome shotgun (WGS) entry which is preliminary data.</text>
</comment>
<keyword evidence="2" id="KW-0378">Hydrolase</keyword>
<evidence type="ECO:0000256" key="2">
    <source>
        <dbReference type="ARBA" id="ARBA00022801"/>
    </source>
</evidence>
<reference evidence="4 5" key="1">
    <citation type="journal article" date="2015" name="Genome Announc.">
        <title>Draft Genome Sequence of Filamentous Marine Cyanobacterium Lyngbya confervoides Strain BDU141951.</title>
        <authorList>
            <person name="Chandrababunaidu M.M."/>
            <person name="Sen D."/>
            <person name="Tripathy S."/>
        </authorList>
    </citation>
    <scope>NUCLEOTIDE SEQUENCE [LARGE SCALE GENOMIC DNA]</scope>
    <source>
        <strain evidence="4 5">BDU141951</strain>
    </source>
</reference>
<dbReference type="InterPro" id="IPR037138">
    <property type="entry name" value="His_deacetylse_dom_sf"/>
</dbReference>
<dbReference type="InterPro" id="IPR023801">
    <property type="entry name" value="His_deacetylse_dom"/>
</dbReference>
<feature type="domain" description="Histone deacetylase" evidence="3">
    <location>
        <begin position="20"/>
        <end position="285"/>
    </location>
</feature>
<dbReference type="Gene3D" id="3.40.800.20">
    <property type="entry name" value="Histone deacetylase domain"/>
    <property type="match status" value="1"/>
</dbReference>
<evidence type="ECO:0000256" key="1">
    <source>
        <dbReference type="ARBA" id="ARBA00005947"/>
    </source>
</evidence>
<dbReference type="Proteomes" id="UP000031561">
    <property type="component" value="Unassembled WGS sequence"/>
</dbReference>
<dbReference type="InterPro" id="IPR044150">
    <property type="entry name" value="HDAC_classIV"/>
</dbReference>
<dbReference type="PRINTS" id="PR01270">
    <property type="entry name" value="HDASUPER"/>
</dbReference>
<proteinExistence type="inferred from homology"/>
<keyword evidence="5" id="KW-1185">Reference proteome</keyword>
<dbReference type="GO" id="GO:0016787">
    <property type="term" value="F:hydrolase activity"/>
    <property type="evidence" value="ECO:0007669"/>
    <property type="project" value="UniProtKB-KW"/>
</dbReference>
<dbReference type="Pfam" id="PF00850">
    <property type="entry name" value="Hist_deacetyl"/>
    <property type="match status" value="1"/>
</dbReference>
<evidence type="ECO:0000313" key="5">
    <source>
        <dbReference type="Proteomes" id="UP000031561"/>
    </source>
</evidence>
<gene>
    <name evidence="4" type="ORF">QQ91_0015205</name>
</gene>
<dbReference type="InterPro" id="IPR023696">
    <property type="entry name" value="Ureohydrolase_dom_sf"/>
</dbReference>
<dbReference type="RefSeq" id="WP_250833372.1">
    <property type="nucleotide sequence ID" value="NZ_JTHE03000088.1"/>
</dbReference>
<evidence type="ECO:0000259" key="3">
    <source>
        <dbReference type="Pfam" id="PF00850"/>
    </source>
</evidence>
<dbReference type="AlphaFoldDB" id="A0ABD4T5W2"/>
<dbReference type="CDD" id="cd09993">
    <property type="entry name" value="HDAC_classIV"/>
    <property type="match status" value="1"/>
</dbReference>
<evidence type="ECO:0000313" key="4">
    <source>
        <dbReference type="EMBL" id="MCM1984171.1"/>
    </source>
</evidence>
<protein>
    <submittedName>
        <fullName evidence="4">Histone deacetylase</fullName>
    </submittedName>
</protein>
<dbReference type="PANTHER" id="PTHR10625">
    <property type="entry name" value="HISTONE DEACETYLASE HDAC1-RELATED"/>
    <property type="match status" value="1"/>
</dbReference>
<dbReference type="InterPro" id="IPR000286">
    <property type="entry name" value="HDACs"/>
</dbReference>
<name>A0ABD4T5W2_9CYAN</name>